<dbReference type="AlphaFoldDB" id="A0A934T3H7"/>
<keyword evidence="2" id="KW-1185">Reference proteome</keyword>
<organism evidence="1 2">
    <name type="scientific">Noviherbaspirillum pedocola</name>
    <dbReference type="NCBI Taxonomy" id="2801341"/>
    <lineage>
        <taxon>Bacteria</taxon>
        <taxon>Pseudomonadati</taxon>
        <taxon>Pseudomonadota</taxon>
        <taxon>Betaproteobacteria</taxon>
        <taxon>Burkholderiales</taxon>
        <taxon>Oxalobacteraceae</taxon>
        <taxon>Noviherbaspirillum</taxon>
    </lineage>
</organism>
<dbReference type="Proteomes" id="UP000622890">
    <property type="component" value="Unassembled WGS sequence"/>
</dbReference>
<proteinExistence type="predicted"/>
<reference evidence="1" key="1">
    <citation type="submission" date="2021-01" db="EMBL/GenBank/DDBJ databases">
        <title>Genome sequence of strain Noviherbaspirillum sp. DKR-6.</title>
        <authorList>
            <person name="Chaudhary D.K."/>
        </authorList>
    </citation>
    <scope>NUCLEOTIDE SEQUENCE</scope>
    <source>
        <strain evidence="1">DKR-6</strain>
    </source>
</reference>
<name>A0A934T3H7_9BURK</name>
<dbReference type="SUPFAM" id="SSF51412">
    <property type="entry name" value="Inosine monophosphate dehydrogenase (IMPDH)"/>
    <property type="match status" value="1"/>
</dbReference>
<comment type="caution">
    <text evidence="1">The sequence shown here is derived from an EMBL/GenBank/DDBJ whole genome shotgun (WGS) entry which is preliminary data.</text>
</comment>
<evidence type="ECO:0000313" key="1">
    <source>
        <dbReference type="EMBL" id="MBK4739277.1"/>
    </source>
</evidence>
<evidence type="ECO:0000313" key="2">
    <source>
        <dbReference type="Proteomes" id="UP000622890"/>
    </source>
</evidence>
<sequence length="175" mass="18869">MDKYRASYKPWRQPNSIDRLIGTARTVTFKRSYRIPGPHALSAIVAPMSHVSGPELVSGCCKAGVISTFPSINAFTTGLREDWLLDIEVALAGGRAAMPEKPLTPYAVDLIMHSSNSWQQPIMSSSGSRVLLRNSTITGSSAGESTVLLGFIGPMGASVVVVRERHFVTVVRLSP</sequence>
<gene>
    <name evidence="1" type="ORF">JJB74_32205</name>
</gene>
<dbReference type="EMBL" id="JAEPBG010000046">
    <property type="protein sequence ID" value="MBK4739277.1"/>
    <property type="molecule type" value="Genomic_DNA"/>
</dbReference>
<accession>A0A934T3H7</accession>
<protein>
    <submittedName>
        <fullName evidence="1">Uncharacterized protein</fullName>
    </submittedName>
</protein>